<dbReference type="Proteomes" id="UP000724874">
    <property type="component" value="Unassembled WGS sequence"/>
</dbReference>
<accession>A0A9P5NIW0</accession>
<dbReference type="AlphaFoldDB" id="A0A9P5NIW0"/>
<sequence length="136" mass="15555">MAEDFAKQDFPQYESPYNAFLPLYKWPRQTYEAFPVGDDYEHFMRIIEGSGIPIPETRNERKFDGNCQIAVYKKIYNEAHRLVARRSCMTIVKTGEQKIVLLIGTPTAPATLEQKTALAGLMGLNLDDILKVKIIE</sequence>
<organism evidence="1 2">
    <name type="scientific">Gymnopilus junonius</name>
    <name type="common">Spectacular rustgill mushroom</name>
    <name type="synonym">Gymnopilus spectabilis subsp. junonius</name>
    <dbReference type="NCBI Taxonomy" id="109634"/>
    <lineage>
        <taxon>Eukaryota</taxon>
        <taxon>Fungi</taxon>
        <taxon>Dikarya</taxon>
        <taxon>Basidiomycota</taxon>
        <taxon>Agaricomycotina</taxon>
        <taxon>Agaricomycetes</taxon>
        <taxon>Agaricomycetidae</taxon>
        <taxon>Agaricales</taxon>
        <taxon>Agaricineae</taxon>
        <taxon>Hymenogastraceae</taxon>
        <taxon>Gymnopilus</taxon>
    </lineage>
</organism>
<name>A0A9P5NIW0_GYMJU</name>
<keyword evidence="2" id="KW-1185">Reference proteome</keyword>
<dbReference type="EMBL" id="JADNYJ010000059">
    <property type="protein sequence ID" value="KAF8896798.1"/>
    <property type="molecule type" value="Genomic_DNA"/>
</dbReference>
<evidence type="ECO:0000313" key="2">
    <source>
        <dbReference type="Proteomes" id="UP000724874"/>
    </source>
</evidence>
<reference evidence="1" key="1">
    <citation type="submission" date="2020-11" db="EMBL/GenBank/DDBJ databases">
        <authorList>
            <consortium name="DOE Joint Genome Institute"/>
            <person name="Ahrendt S."/>
            <person name="Riley R."/>
            <person name="Andreopoulos W."/>
            <person name="LaButti K."/>
            <person name="Pangilinan J."/>
            <person name="Ruiz-duenas F.J."/>
            <person name="Barrasa J.M."/>
            <person name="Sanchez-Garcia M."/>
            <person name="Camarero S."/>
            <person name="Miyauchi S."/>
            <person name="Serrano A."/>
            <person name="Linde D."/>
            <person name="Babiker R."/>
            <person name="Drula E."/>
            <person name="Ayuso-Fernandez I."/>
            <person name="Pacheco R."/>
            <person name="Padilla G."/>
            <person name="Ferreira P."/>
            <person name="Barriuso J."/>
            <person name="Kellner H."/>
            <person name="Castanera R."/>
            <person name="Alfaro M."/>
            <person name="Ramirez L."/>
            <person name="Pisabarro A.G."/>
            <person name="Kuo A."/>
            <person name="Tritt A."/>
            <person name="Lipzen A."/>
            <person name="He G."/>
            <person name="Yan M."/>
            <person name="Ng V."/>
            <person name="Cullen D."/>
            <person name="Martin F."/>
            <person name="Rosso M.-N."/>
            <person name="Henrissat B."/>
            <person name="Hibbett D."/>
            <person name="Martinez A.T."/>
            <person name="Grigoriev I.V."/>
        </authorList>
    </citation>
    <scope>NUCLEOTIDE SEQUENCE</scope>
    <source>
        <strain evidence="1">AH 44721</strain>
    </source>
</reference>
<proteinExistence type="predicted"/>
<gene>
    <name evidence="1" type="ORF">CPB84DRAFT_1848158</name>
</gene>
<dbReference type="OrthoDB" id="10427096at2759"/>
<comment type="caution">
    <text evidence="1">The sequence shown here is derived from an EMBL/GenBank/DDBJ whole genome shotgun (WGS) entry which is preliminary data.</text>
</comment>
<protein>
    <submittedName>
        <fullName evidence="1">Uncharacterized protein</fullName>
    </submittedName>
</protein>
<evidence type="ECO:0000313" key="1">
    <source>
        <dbReference type="EMBL" id="KAF8896798.1"/>
    </source>
</evidence>